<organism evidence="8 9">
    <name type="scientific">Mesocricetus auratus</name>
    <name type="common">Golden hamster</name>
    <dbReference type="NCBI Taxonomy" id="10036"/>
    <lineage>
        <taxon>Eukaryota</taxon>
        <taxon>Metazoa</taxon>
        <taxon>Chordata</taxon>
        <taxon>Craniata</taxon>
        <taxon>Vertebrata</taxon>
        <taxon>Euteleostomi</taxon>
        <taxon>Mammalia</taxon>
        <taxon>Eutheria</taxon>
        <taxon>Euarchontoglires</taxon>
        <taxon>Glires</taxon>
        <taxon>Rodentia</taxon>
        <taxon>Myomorpha</taxon>
        <taxon>Muroidea</taxon>
        <taxon>Cricetidae</taxon>
        <taxon>Cricetinae</taxon>
        <taxon>Mesocricetus</taxon>
    </lineage>
</organism>
<dbReference type="CDD" id="cd15639">
    <property type="entry name" value="PHD_DIDO1_like"/>
    <property type="match status" value="1"/>
</dbReference>
<dbReference type="Pfam" id="PF07500">
    <property type="entry name" value="TFIIS_M"/>
    <property type="match status" value="1"/>
</dbReference>
<feature type="region of interest" description="Disordered" evidence="5">
    <location>
        <begin position="770"/>
        <end position="823"/>
    </location>
</feature>
<evidence type="ECO:0000256" key="1">
    <source>
        <dbReference type="ARBA" id="ARBA00022723"/>
    </source>
</evidence>
<feature type="region of interest" description="Disordered" evidence="5">
    <location>
        <begin position="856"/>
        <end position="952"/>
    </location>
</feature>
<dbReference type="InterPro" id="IPR011011">
    <property type="entry name" value="Znf_FYVE_PHD"/>
</dbReference>
<dbReference type="Pfam" id="PF00628">
    <property type="entry name" value="PHD"/>
    <property type="match status" value="1"/>
</dbReference>
<evidence type="ECO:0000313" key="8">
    <source>
        <dbReference type="Proteomes" id="UP000886700"/>
    </source>
</evidence>
<dbReference type="SMART" id="SM00249">
    <property type="entry name" value="PHD"/>
    <property type="match status" value="1"/>
</dbReference>
<dbReference type="Gene3D" id="3.30.40.10">
    <property type="entry name" value="Zinc/RING finger domain, C3HC4 (zinc finger)"/>
    <property type="match status" value="1"/>
</dbReference>
<dbReference type="InterPro" id="IPR003618">
    <property type="entry name" value="TFIIS_cen_dom"/>
</dbReference>
<dbReference type="PROSITE" id="PS51321">
    <property type="entry name" value="TFIIS_CENTRAL"/>
    <property type="match status" value="1"/>
</dbReference>
<feature type="domain" description="PHD-type" evidence="6">
    <location>
        <begin position="265"/>
        <end position="319"/>
    </location>
</feature>
<feature type="region of interest" description="Disordered" evidence="5">
    <location>
        <begin position="643"/>
        <end position="668"/>
    </location>
</feature>
<feature type="compositionally biased region" description="Basic and acidic residues" evidence="5">
    <location>
        <begin position="243"/>
        <end position="256"/>
    </location>
</feature>
<evidence type="ECO:0000256" key="5">
    <source>
        <dbReference type="SAM" id="MobiDB-lite"/>
    </source>
</evidence>
<feature type="region of interest" description="Disordered" evidence="5">
    <location>
        <begin position="1"/>
        <end position="256"/>
    </location>
</feature>
<feature type="compositionally biased region" description="Basic and acidic residues" evidence="5">
    <location>
        <begin position="129"/>
        <end position="142"/>
    </location>
</feature>
<feature type="region of interest" description="Disordered" evidence="5">
    <location>
        <begin position="1009"/>
        <end position="1041"/>
    </location>
</feature>
<feature type="region of interest" description="Disordered" evidence="5">
    <location>
        <begin position="591"/>
        <end position="625"/>
    </location>
</feature>
<feature type="compositionally biased region" description="Pro residues" evidence="5">
    <location>
        <begin position="927"/>
        <end position="938"/>
    </location>
</feature>
<reference evidence="9" key="1">
    <citation type="submission" date="2025-08" db="UniProtKB">
        <authorList>
            <consortium name="RefSeq"/>
        </authorList>
    </citation>
    <scope>IDENTIFICATION</scope>
    <source>
        <tissue evidence="9">Liver</tissue>
    </source>
</reference>
<dbReference type="RefSeq" id="XP_040588785.1">
    <property type="nucleotide sequence ID" value="XM_040732851.1"/>
</dbReference>
<dbReference type="PROSITE" id="PS50016">
    <property type="entry name" value="ZF_PHD_2"/>
    <property type="match status" value="1"/>
</dbReference>
<dbReference type="SUPFAM" id="SSF46942">
    <property type="entry name" value="Elongation factor TFIIS domain 2"/>
    <property type="match status" value="1"/>
</dbReference>
<dbReference type="InterPro" id="IPR001965">
    <property type="entry name" value="Znf_PHD"/>
</dbReference>
<evidence type="ECO:0000256" key="2">
    <source>
        <dbReference type="ARBA" id="ARBA00022771"/>
    </source>
</evidence>
<feature type="region of interest" description="Disordered" evidence="5">
    <location>
        <begin position="505"/>
        <end position="572"/>
    </location>
</feature>
<keyword evidence="2 4" id="KW-0863">Zinc-finger</keyword>
<dbReference type="InterPro" id="IPR019786">
    <property type="entry name" value="Zinc_finger_PHD-type_CS"/>
</dbReference>
<feature type="compositionally biased region" description="Acidic residues" evidence="5">
    <location>
        <begin position="797"/>
        <end position="812"/>
    </location>
</feature>
<evidence type="ECO:0000259" key="6">
    <source>
        <dbReference type="PROSITE" id="PS50016"/>
    </source>
</evidence>
<accession>A0ABM2WD10</accession>
<dbReference type="PROSITE" id="PS01359">
    <property type="entry name" value="ZF_PHD_1"/>
    <property type="match status" value="1"/>
</dbReference>
<dbReference type="InterPro" id="IPR019787">
    <property type="entry name" value="Znf_PHD-finger"/>
</dbReference>
<keyword evidence="1" id="KW-0479">Metal-binding</keyword>
<dbReference type="InterPro" id="IPR033082">
    <property type="entry name" value="DIDO1_PHD"/>
</dbReference>
<proteinExistence type="predicted"/>
<feature type="compositionally biased region" description="Acidic residues" evidence="5">
    <location>
        <begin position="143"/>
        <end position="153"/>
    </location>
</feature>
<feature type="compositionally biased region" description="Basic and acidic residues" evidence="5">
    <location>
        <begin position="226"/>
        <end position="235"/>
    </location>
</feature>
<dbReference type="Proteomes" id="UP000886700">
    <property type="component" value="Unplaced"/>
</dbReference>
<name>A0ABM2WD10_MESAU</name>
<keyword evidence="8" id="KW-1185">Reference proteome</keyword>
<sequence>MDDKGHLSNEEAPKAIKPTSKEFRKTWGFRRTTIAKREGAGDTEVDPSEQPPQQHSLSLRRSGRQPKRTERVEEFLTTVRRRGRKSVPVSLEDSSEPTSSTVTDVETASEGSVESSSEVRSGPAPGSSGKEHPASSEKAKGGDEEEDTSDSDSDGLTLKELQNRLRRKREQEPAERPLRGIQNRLRKKRREEDPADTGSVLTGSTDESLPLCKPEPEASQGPVSQSEKDDRENQSEGKAAQGSKEEGPRDAGKPKPECEVYDPNALYCICRQPHNNRFMICCDRCEEWFHGDCVGISEARGRLLERNGEDYICPNCTILQVQDETSASATDEQDTGCRLTGADGTDCTSIGIVEQKSGEDQGIKGRIEKAANPSGKKKLKIFQPVVEAPGAAKCIGPGCSNVAQPDSVYCSNDCILKHAAATMRFLSSGKEQKPKPKEKVKMKTEKFSLPKCSVQAGIKISSVHKRLASEKKENPVKKVMVAPRSETCGKEITCESTTPSWASDHNYNAVKPEKPEKPTALSPTLLSKSTKEDRRAEDRTVAAATVPKKTVPPGSLMGRHTSPRNLVPKKLPPYASMAGAKQAIKKLPSGFKGTIPKRPWPSATPSGTSARQAGPTPVTAASKKLPGSAAVVGVIRKPMSANVSAASPAPGRLGPVSPAPSQPNSQIRQNIRRSLKEILWKRVNDSDDLIMTENEVGKIALHIEKEMFNLFQVTDNRYKSKYRSIMFNLKDPKNQGLFHRVLREEISLAKLVRMKPEELVSKELSMWTEKPTKSVIEPRTKMLNESKKNTAKPETIPDMEDSPPVSDSEEQQESVRAAPDKSTKPLLDVFSSMLKDTTSQHRAHLFDLNCKICTGQVPSSEDEPAPKKQKLSASAKKEDLKPRHDSPPSDPVPNTADEGIAETLSEHASEPDLENLSSLNQEKKCFPGPPGDGHPEPSPLDGLSPCSASGGSGVVTTVTVSGRDPRTALSGSCTVTASMAAHLDNSHTSETKLDTLKPPLTPAVVPKSILAKPSSSPDPRYLSVPPLPNMSISESRSPPEGDTTLFLSRLNTIWKGFINMQSVAKFVTKAYPVSGCLDYLSEDLPDTIHIGGRIAPKTVWDYVGKLKSSVSKELCLIRFHPATEEEEVAYISLYSYFSSRGRFGVVANNNRHVKDLYLIPLSAKDPVPSKLLPFEGPGPTARLEKTKGNRFGASSCCTPQFTQHAASLLPKSPSGALRERKGHVSLYRKHSSGSITRQCLCVYFYKQLK</sequence>
<feature type="domain" description="TFIIS central" evidence="7">
    <location>
        <begin position="667"/>
        <end position="787"/>
    </location>
</feature>
<dbReference type="GeneID" id="101844295"/>
<dbReference type="Pfam" id="PF07744">
    <property type="entry name" value="SPOC"/>
    <property type="match status" value="1"/>
</dbReference>
<dbReference type="SUPFAM" id="SSF57903">
    <property type="entry name" value="FYVE/PHD zinc finger"/>
    <property type="match status" value="1"/>
</dbReference>
<feature type="compositionally biased region" description="Basic and acidic residues" evidence="5">
    <location>
        <begin position="1"/>
        <end position="25"/>
    </location>
</feature>
<dbReference type="PANTHER" id="PTHR11477:SF13">
    <property type="entry name" value="DEATH-INDUCER OBLITERATOR 1"/>
    <property type="match status" value="1"/>
</dbReference>
<feature type="compositionally biased region" description="Basic and acidic residues" evidence="5">
    <location>
        <begin position="529"/>
        <end position="540"/>
    </location>
</feature>
<feature type="compositionally biased region" description="Polar residues" evidence="5">
    <location>
        <begin position="96"/>
        <end position="106"/>
    </location>
</feature>
<dbReference type="InterPro" id="IPR012921">
    <property type="entry name" value="SPOC_C"/>
</dbReference>
<evidence type="ECO:0000256" key="3">
    <source>
        <dbReference type="ARBA" id="ARBA00022833"/>
    </source>
</evidence>
<dbReference type="SMART" id="SM00510">
    <property type="entry name" value="TFS2M"/>
    <property type="match status" value="1"/>
</dbReference>
<dbReference type="InterPro" id="IPR013083">
    <property type="entry name" value="Znf_RING/FYVE/PHD"/>
</dbReference>
<evidence type="ECO:0000259" key="7">
    <source>
        <dbReference type="PROSITE" id="PS51321"/>
    </source>
</evidence>
<evidence type="ECO:0000313" key="9">
    <source>
        <dbReference type="RefSeq" id="XP_040588785.1"/>
    </source>
</evidence>
<feature type="compositionally biased region" description="Basic and acidic residues" evidence="5">
    <location>
        <begin position="169"/>
        <end position="178"/>
    </location>
</feature>
<dbReference type="InterPro" id="IPR036575">
    <property type="entry name" value="TFIIS_cen_dom_sf"/>
</dbReference>
<feature type="compositionally biased region" description="Basic and acidic residues" evidence="5">
    <location>
        <begin position="875"/>
        <end position="887"/>
    </location>
</feature>
<dbReference type="Gene3D" id="1.10.472.30">
    <property type="entry name" value="Transcription elongation factor S-II, central domain"/>
    <property type="match status" value="1"/>
</dbReference>
<evidence type="ECO:0000256" key="4">
    <source>
        <dbReference type="PROSITE-ProRule" id="PRU00146"/>
    </source>
</evidence>
<dbReference type="PANTHER" id="PTHR11477">
    <property type="entry name" value="TRANSCRIPTION FACTOR S-II ZINC FINGER DOMAIN-CONTAINING PROTEIN"/>
    <property type="match status" value="1"/>
</dbReference>
<keyword evidence="3" id="KW-0862">Zinc</keyword>
<feature type="compositionally biased region" description="Low complexity" evidence="5">
    <location>
        <begin position="109"/>
        <end position="122"/>
    </location>
</feature>
<protein>
    <submittedName>
        <fullName evidence="9">Death-inducer obliterator 1 isoform X2</fullName>
    </submittedName>
</protein>
<feature type="compositionally biased region" description="Basic and acidic residues" evidence="5">
    <location>
        <begin position="770"/>
        <end position="788"/>
    </location>
</feature>
<gene>
    <name evidence="9" type="primary">Dido1</name>
</gene>